<dbReference type="GO" id="GO:0000455">
    <property type="term" value="P:enzyme-directed rRNA pseudouridine synthesis"/>
    <property type="evidence" value="ECO:0007669"/>
    <property type="project" value="UniProtKB-ARBA"/>
</dbReference>
<evidence type="ECO:0000256" key="9">
    <source>
        <dbReference type="SAM" id="MobiDB-lite"/>
    </source>
</evidence>
<comment type="catalytic activity">
    <reaction evidence="5">
        <text>uridine(2605) in 23S rRNA = pseudouridine(2605) in 23S rRNA</text>
        <dbReference type="Rhea" id="RHEA:42520"/>
        <dbReference type="Rhea" id="RHEA-COMP:10095"/>
        <dbReference type="Rhea" id="RHEA-COMP:10096"/>
        <dbReference type="ChEBI" id="CHEBI:65314"/>
        <dbReference type="ChEBI" id="CHEBI:65315"/>
        <dbReference type="EC" id="5.4.99.22"/>
    </reaction>
</comment>
<dbReference type="OrthoDB" id="9807213at2"/>
<evidence type="ECO:0000259" key="10">
    <source>
        <dbReference type="SMART" id="SM00363"/>
    </source>
</evidence>
<feature type="compositionally biased region" description="Basic and acidic residues" evidence="9">
    <location>
        <begin position="40"/>
        <end position="50"/>
    </location>
</feature>
<dbReference type="Proteomes" id="UP000015559">
    <property type="component" value="Chromosome"/>
</dbReference>
<dbReference type="InterPro" id="IPR006145">
    <property type="entry name" value="PsdUridine_synth_RsuA/RluA"/>
</dbReference>
<dbReference type="Pfam" id="PF00849">
    <property type="entry name" value="PseudoU_synth_2"/>
    <property type="match status" value="1"/>
</dbReference>
<protein>
    <recommendedName>
        <fullName evidence="8">Pseudouridine synthase</fullName>
        <ecNumber evidence="8">5.4.99.-</ecNumber>
    </recommendedName>
</protein>
<dbReference type="SUPFAM" id="SSF55174">
    <property type="entry name" value="Alpha-L RNA-binding motif"/>
    <property type="match status" value="1"/>
</dbReference>
<evidence type="ECO:0000256" key="6">
    <source>
        <dbReference type="ARBA" id="ARBA00037383"/>
    </source>
</evidence>
<dbReference type="CDD" id="cd00165">
    <property type="entry name" value="S4"/>
    <property type="match status" value="1"/>
</dbReference>
<accession>S6AA62</accession>
<dbReference type="Gene3D" id="3.30.70.1560">
    <property type="entry name" value="Alpha-L RNA-binding motif"/>
    <property type="match status" value="1"/>
</dbReference>
<keyword evidence="3 7" id="KW-0694">RNA-binding</keyword>
<feature type="compositionally biased region" description="Basic and acidic residues" evidence="9">
    <location>
        <begin position="330"/>
        <end position="340"/>
    </location>
</feature>
<dbReference type="Gene3D" id="3.30.70.580">
    <property type="entry name" value="Pseudouridine synthase I, catalytic domain, N-terminal subdomain"/>
    <property type="match status" value="1"/>
</dbReference>
<evidence type="ECO:0000256" key="4">
    <source>
        <dbReference type="ARBA" id="ARBA00023235"/>
    </source>
</evidence>
<dbReference type="EC" id="5.4.99.-" evidence="8"/>
<dbReference type="InterPro" id="IPR020103">
    <property type="entry name" value="PsdUridine_synth_cat_dom_sf"/>
</dbReference>
<feature type="domain" description="RNA-binding S4" evidence="10">
    <location>
        <begin position="82"/>
        <end position="141"/>
    </location>
</feature>
<sequence length="366" mass="41341">MPDKKDSTGPRSDSPPRKKASNQEFRGGKKTPFRKPLKAQSEEKPAREEEVPAPIYVHEVEESDDVAEKLGTPRGRRGLPTQKLQKILAQAGLGSRRDMEELIKAGRVTVNGQVAELGARISDEDMVRVDRKNVRVRAAGKMPRIMLYHKPEGEIVSRDDPEGRASVFDRLPQMRTSKWIAIGRLDFNTSGLLIFTTSGELANHLMHPRFEVEREYAVRTLGTLTPEQLTQLTAGIELEDGTANFDTISDQGGEGINHWYRVVLREGRNREVRRMFEAVGLTVSRLMRVRFGAINLPPRLKRGQTMELDPLQVRQILKWAGIEAPTIADKQSRPDEEKRVSRIRSHPPVAPEKPARRPVRKAPPSR</sequence>
<dbReference type="HOGENOM" id="CLU_024979_1_1_4"/>
<dbReference type="Gene3D" id="3.10.290.10">
    <property type="entry name" value="RNA-binding S4 domain"/>
    <property type="match status" value="1"/>
</dbReference>
<keyword evidence="2" id="KW-0698">rRNA processing</keyword>
<dbReference type="Pfam" id="PF01479">
    <property type="entry name" value="S4"/>
    <property type="match status" value="1"/>
</dbReference>
<comment type="function">
    <text evidence="6">Responsible for synthesis of pseudouridine from uracil-2605 in 23S ribosomal RNA.</text>
</comment>
<dbReference type="eggNOG" id="COG1187">
    <property type="taxonomic scope" value="Bacteria"/>
</dbReference>
<dbReference type="NCBIfam" id="NF007976">
    <property type="entry name" value="PRK10700.1"/>
    <property type="match status" value="1"/>
</dbReference>
<dbReference type="FunFam" id="3.10.290.10:FF:000003">
    <property type="entry name" value="Pseudouridine synthase"/>
    <property type="match status" value="1"/>
</dbReference>
<comment type="similarity">
    <text evidence="1 8">Belongs to the pseudouridine synthase RsuA family.</text>
</comment>
<evidence type="ECO:0000256" key="5">
    <source>
        <dbReference type="ARBA" id="ARBA00036944"/>
    </source>
</evidence>
<proteinExistence type="inferred from homology"/>
<dbReference type="FunFam" id="3.30.70.580:FF:000009">
    <property type="entry name" value="Pseudouridine synthase"/>
    <property type="match status" value="1"/>
</dbReference>
<dbReference type="InterPro" id="IPR000748">
    <property type="entry name" value="PsdUridine_synth_RsuA/RluB/E/F"/>
</dbReference>
<dbReference type="FunFam" id="3.30.70.1560:FF:000001">
    <property type="entry name" value="Pseudouridine synthase"/>
    <property type="match status" value="1"/>
</dbReference>
<dbReference type="PROSITE" id="PS50889">
    <property type="entry name" value="S4"/>
    <property type="match status" value="1"/>
</dbReference>
<feature type="region of interest" description="Disordered" evidence="9">
    <location>
        <begin position="1"/>
        <end position="54"/>
    </location>
</feature>
<dbReference type="InterPro" id="IPR042092">
    <property type="entry name" value="PsdUridine_s_RsuA/RluB/E/F_cat"/>
</dbReference>
<evidence type="ECO:0000256" key="7">
    <source>
        <dbReference type="PROSITE-ProRule" id="PRU00182"/>
    </source>
</evidence>
<gene>
    <name evidence="11" type="ORF">SCD_n01482</name>
</gene>
<dbReference type="GO" id="GO:0003723">
    <property type="term" value="F:RNA binding"/>
    <property type="evidence" value="ECO:0007669"/>
    <property type="project" value="UniProtKB-KW"/>
</dbReference>
<keyword evidence="4 8" id="KW-0413">Isomerase</keyword>
<dbReference type="CDD" id="cd02556">
    <property type="entry name" value="PseudoU_synth_RluB"/>
    <property type="match status" value="1"/>
</dbReference>
<dbReference type="PANTHER" id="PTHR47683:SF3">
    <property type="entry name" value="RIBOSOMAL LARGE SUBUNIT PSEUDOURIDINE SYNTHASE B"/>
    <property type="match status" value="1"/>
</dbReference>
<keyword evidence="12" id="KW-1185">Reference proteome</keyword>
<evidence type="ECO:0000313" key="11">
    <source>
        <dbReference type="EMBL" id="BAN35305.1"/>
    </source>
</evidence>
<dbReference type="GO" id="GO:0160139">
    <property type="term" value="F:23S rRNA pseudouridine(2605) synthase activity"/>
    <property type="evidence" value="ECO:0007669"/>
    <property type="project" value="UniProtKB-EC"/>
</dbReference>
<dbReference type="InterPro" id="IPR020094">
    <property type="entry name" value="TruA/RsuA/RluB/E/F_N"/>
</dbReference>
<evidence type="ECO:0000313" key="12">
    <source>
        <dbReference type="Proteomes" id="UP000015559"/>
    </source>
</evidence>
<dbReference type="SMART" id="SM00363">
    <property type="entry name" value="S4"/>
    <property type="match status" value="1"/>
</dbReference>
<dbReference type="EMBL" id="AP013066">
    <property type="protein sequence ID" value="BAN35305.1"/>
    <property type="molecule type" value="Genomic_DNA"/>
</dbReference>
<evidence type="ECO:0000256" key="8">
    <source>
        <dbReference type="RuleBase" id="RU003887"/>
    </source>
</evidence>
<feature type="region of interest" description="Disordered" evidence="9">
    <location>
        <begin position="327"/>
        <end position="366"/>
    </location>
</feature>
<dbReference type="NCBIfam" id="TIGR00093">
    <property type="entry name" value="pseudouridine synthase"/>
    <property type="match status" value="1"/>
</dbReference>
<dbReference type="InterPro" id="IPR036986">
    <property type="entry name" value="S4_RNA-bd_sf"/>
</dbReference>
<dbReference type="STRING" id="1163617.SCD_n01482"/>
<dbReference type="SUPFAM" id="SSF55120">
    <property type="entry name" value="Pseudouridine synthase"/>
    <property type="match status" value="1"/>
</dbReference>
<dbReference type="RefSeq" id="WP_009205739.1">
    <property type="nucleotide sequence ID" value="NC_022357.1"/>
</dbReference>
<dbReference type="PROSITE" id="PS01149">
    <property type="entry name" value="PSI_RSU"/>
    <property type="match status" value="1"/>
</dbReference>
<dbReference type="InterPro" id="IPR002942">
    <property type="entry name" value="S4_RNA-bd"/>
</dbReference>
<evidence type="ECO:0000256" key="3">
    <source>
        <dbReference type="ARBA" id="ARBA00022884"/>
    </source>
</evidence>
<dbReference type="GO" id="GO:0005829">
    <property type="term" value="C:cytosol"/>
    <property type="evidence" value="ECO:0007669"/>
    <property type="project" value="UniProtKB-ARBA"/>
</dbReference>
<dbReference type="InterPro" id="IPR050343">
    <property type="entry name" value="RsuA_PseudoU_synthase"/>
</dbReference>
<dbReference type="PANTHER" id="PTHR47683">
    <property type="entry name" value="PSEUDOURIDINE SYNTHASE FAMILY PROTEIN-RELATED"/>
    <property type="match status" value="1"/>
</dbReference>
<organism evidence="11 12">
    <name type="scientific">Sulfuricella denitrificans (strain DSM 22764 / NBRC 105220 / skB26)</name>
    <dbReference type="NCBI Taxonomy" id="1163617"/>
    <lineage>
        <taxon>Bacteria</taxon>
        <taxon>Pseudomonadati</taxon>
        <taxon>Pseudomonadota</taxon>
        <taxon>Betaproteobacteria</taxon>
        <taxon>Nitrosomonadales</taxon>
        <taxon>Sulfuricellaceae</taxon>
        <taxon>Sulfuricella</taxon>
    </lineage>
</organism>
<feature type="compositionally biased region" description="Basic residues" evidence="9">
    <location>
        <begin position="28"/>
        <end position="37"/>
    </location>
</feature>
<name>S6AA62_SULDS</name>
<dbReference type="InterPro" id="IPR018496">
    <property type="entry name" value="PsdUridine_synth_RsuA/RluB_CS"/>
</dbReference>
<evidence type="ECO:0000256" key="1">
    <source>
        <dbReference type="ARBA" id="ARBA00008348"/>
    </source>
</evidence>
<evidence type="ECO:0000256" key="2">
    <source>
        <dbReference type="ARBA" id="ARBA00022552"/>
    </source>
</evidence>
<reference evidence="11 12" key="1">
    <citation type="journal article" date="2012" name="Appl. Environ. Microbiol.">
        <title>Draft genome sequence of a psychrotolerant sulfur-oxidizing bacterium, Sulfuricella denitrificans skB26, and proteomic insights into cold adaptation.</title>
        <authorList>
            <person name="Watanabe T."/>
            <person name="Kojima H."/>
            <person name="Fukui M."/>
        </authorList>
    </citation>
    <scope>NUCLEOTIDE SEQUENCE [LARGE SCALE GENOMIC DNA]</scope>
    <source>
        <strain evidence="12">skB26</strain>
    </source>
</reference>
<dbReference type="AlphaFoldDB" id="S6AA62"/>
<dbReference type="KEGG" id="sdr:SCD_n01482"/>